<dbReference type="SUPFAM" id="SSF111369">
    <property type="entry name" value="HlyD-like secretion proteins"/>
    <property type="match status" value="1"/>
</dbReference>
<evidence type="ECO:0000256" key="1">
    <source>
        <dbReference type="ARBA" id="ARBA00009477"/>
    </source>
</evidence>
<dbReference type="InterPro" id="IPR058792">
    <property type="entry name" value="Beta-barrel_RND_2"/>
</dbReference>
<gene>
    <name evidence="4" type="ORF">ENW96_13800</name>
</gene>
<dbReference type="InterPro" id="IPR058647">
    <property type="entry name" value="BSH_CzcB-like"/>
</dbReference>
<feature type="domain" description="CusB-like beta-barrel" evidence="2">
    <location>
        <begin position="220"/>
        <end position="288"/>
    </location>
</feature>
<dbReference type="Gene3D" id="1.10.287.470">
    <property type="entry name" value="Helix hairpin bin"/>
    <property type="match status" value="1"/>
</dbReference>
<dbReference type="InterPro" id="IPR006143">
    <property type="entry name" value="RND_pump_MFP"/>
</dbReference>
<sequence>MKISKRGWGLTLLTVAALVFMLWLADLLHFGKILPGTLPLQAVPEKGRELVVQEEEISQDLSVLAQVMSRSLAQVSSQVPGRVSRIYVQAGSRVQAGAPLVALSAKEFQARVSQARAGHSQAAAQLAKVSADYRRYQRLFKEGAVSPQEFEAMEARYKSALAQLNQAEAQVQDAATFEQYTVVKAPRRGVVAERRVAVGDLAQPGQTLVTLYDPEDLQVEGEVNDAYRSHLSPGMLVGLTVPAAGYEGKVTLQEIFPISAAQSRTFKVRTEKLVVPDLIPGMFARLTIPLGKTRSILIPKDAVRQVGQLPMTEVLVQGRPRLQLLQLGRQVGDKVEVLSGLRPGDRIISPPEK</sequence>
<dbReference type="PANTHER" id="PTHR30469:SF15">
    <property type="entry name" value="HLYD FAMILY OF SECRETION PROTEINS"/>
    <property type="match status" value="1"/>
</dbReference>
<dbReference type="Pfam" id="PF25973">
    <property type="entry name" value="BSH_CzcB"/>
    <property type="match status" value="1"/>
</dbReference>
<dbReference type="Gene3D" id="2.40.420.20">
    <property type="match status" value="1"/>
</dbReference>
<dbReference type="AlphaFoldDB" id="A0A7C3Z304"/>
<dbReference type="GO" id="GO:1990281">
    <property type="term" value="C:efflux pump complex"/>
    <property type="evidence" value="ECO:0007669"/>
    <property type="project" value="TreeGrafter"/>
</dbReference>
<evidence type="ECO:0000259" key="3">
    <source>
        <dbReference type="Pfam" id="PF25973"/>
    </source>
</evidence>
<evidence type="ECO:0000259" key="2">
    <source>
        <dbReference type="Pfam" id="PF25954"/>
    </source>
</evidence>
<accession>A0A7C3Z304</accession>
<name>A0A7C3Z304_9BACT</name>
<comment type="caution">
    <text evidence="4">The sequence shown here is derived from an EMBL/GenBank/DDBJ whole genome shotgun (WGS) entry which is preliminary data.</text>
</comment>
<comment type="similarity">
    <text evidence="1">Belongs to the membrane fusion protein (MFP) (TC 8.A.1) family.</text>
</comment>
<proteinExistence type="inferred from homology"/>
<dbReference type="Gene3D" id="2.40.50.100">
    <property type="match status" value="1"/>
</dbReference>
<evidence type="ECO:0000313" key="4">
    <source>
        <dbReference type="EMBL" id="HGF35429.1"/>
    </source>
</evidence>
<dbReference type="NCBIfam" id="TIGR01730">
    <property type="entry name" value="RND_mfp"/>
    <property type="match status" value="1"/>
</dbReference>
<organism evidence="4">
    <name type="scientific">Desulfobacca acetoxidans</name>
    <dbReference type="NCBI Taxonomy" id="60893"/>
    <lineage>
        <taxon>Bacteria</taxon>
        <taxon>Pseudomonadati</taxon>
        <taxon>Thermodesulfobacteriota</taxon>
        <taxon>Desulfobaccia</taxon>
        <taxon>Desulfobaccales</taxon>
        <taxon>Desulfobaccaceae</taxon>
        <taxon>Desulfobacca</taxon>
    </lineage>
</organism>
<dbReference type="GO" id="GO:0015562">
    <property type="term" value="F:efflux transmembrane transporter activity"/>
    <property type="evidence" value="ECO:0007669"/>
    <property type="project" value="TreeGrafter"/>
</dbReference>
<feature type="domain" description="CzcB-like barrel-sandwich hybrid" evidence="3">
    <location>
        <begin position="72"/>
        <end position="211"/>
    </location>
</feature>
<dbReference type="Pfam" id="PF25954">
    <property type="entry name" value="Beta-barrel_RND_2"/>
    <property type="match status" value="1"/>
</dbReference>
<protein>
    <submittedName>
        <fullName evidence="4">Efflux RND transporter periplasmic adaptor subunit</fullName>
    </submittedName>
</protein>
<dbReference type="PANTHER" id="PTHR30469">
    <property type="entry name" value="MULTIDRUG RESISTANCE PROTEIN MDTA"/>
    <property type="match status" value="1"/>
</dbReference>
<reference evidence="4" key="1">
    <citation type="journal article" date="2020" name="mSystems">
        <title>Genome- and Community-Level Interaction Insights into Carbon Utilization and Element Cycling Functions of Hydrothermarchaeota in Hydrothermal Sediment.</title>
        <authorList>
            <person name="Zhou Z."/>
            <person name="Liu Y."/>
            <person name="Xu W."/>
            <person name="Pan J."/>
            <person name="Luo Z.H."/>
            <person name="Li M."/>
        </authorList>
    </citation>
    <scope>NUCLEOTIDE SEQUENCE [LARGE SCALE GENOMIC DNA]</scope>
    <source>
        <strain evidence="4">SpSt-897</strain>
    </source>
</reference>
<dbReference type="EMBL" id="DTMF01000331">
    <property type="protein sequence ID" value="HGF35429.1"/>
    <property type="molecule type" value="Genomic_DNA"/>
</dbReference>
<dbReference type="Gene3D" id="2.40.30.170">
    <property type="match status" value="1"/>
</dbReference>